<dbReference type="AlphaFoldDB" id="W7Y9E1"/>
<dbReference type="eggNOG" id="COG2942">
    <property type="taxonomic scope" value="Bacteria"/>
</dbReference>
<dbReference type="RefSeq" id="WP_262505015.1">
    <property type="nucleotide sequence ID" value="NZ_BAMD01000037.1"/>
</dbReference>
<dbReference type="GO" id="GO:0005975">
    <property type="term" value="P:carbohydrate metabolic process"/>
    <property type="evidence" value="ECO:0007669"/>
    <property type="project" value="InterPro"/>
</dbReference>
<dbReference type="Proteomes" id="UP000019402">
    <property type="component" value="Unassembled WGS sequence"/>
</dbReference>
<evidence type="ECO:0000313" key="4">
    <source>
        <dbReference type="Proteomes" id="UP000019402"/>
    </source>
</evidence>
<dbReference type="EMBL" id="BAMD01000037">
    <property type="protein sequence ID" value="GAF04108.1"/>
    <property type="molecule type" value="Genomic_DNA"/>
</dbReference>
<dbReference type="STRING" id="869213.GCA_000517085_01132"/>
<dbReference type="InterPro" id="IPR008928">
    <property type="entry name" value="6-hairpin_glycosidase_sf"/>
</dbReference>
<evidence type="ECO:0000256" key="2">
    <source>
        <dbReference type="ARBA" id="ARBA00023235"/>
    </source>
</evidence>
<comment type="caution">
    <text evidence="3">The sequence shown here is derived from an EMBL/GenBank/DDBJ whole genome shotgun (WGS) entry which is preliminary data.</text>
</comment>
<dbReference type="InterPro" id="IPR012341">
    <property type="entry name" value="6hp_glycosidase-like_sf"/>
</dbReference>
<proteinExistence type="inferred from homology"/>
<organism evidence="3 4">
    <name type="scientific">Saccharicrinis fermentans DSM 9555 = JCM 21142</name>
    <dbReference type="NCBI Taxonomy" id="869213"/>
    <lineage>
        <taxon>Bacteria</taxon>
        <taxon>Pseudomonadati</taxon>
        <taxon>Bacteroidota</taxon>
        <taxon>Bacteroidia</taxon>
        <taxon>Marinilabiliales</taxon>
        <taxon>Marinilabiliaceae</taxon>
        <taxon>Saccharicrinis</taxon>
    </lineage>
</organism>
<protein>
    <submittedName>
        <fullName evidence="3">N-acylglucosamine 2-epimerase</fullName>
    </submittedName>
</protein>
<sequence length="95" mass="11447">MDTDKHWWPQAEAMVGLLDAWEMNGNNDYLVAIRKLWVFIKENLMDIEKGEWFWSVDMNGVPNQEEDKVGFWKCPYHNGRALMEIIERLKKRQVY</sequence>
<dbReference type="SUPFAM" id="SSF48208">
    <property type="entry name" value="Six-hairpin glycosidases"/>
    <property type="match status" value="1"/>
</dbReference>
<dbReference type="InterPro" id="IPR010819">
    <property type="entry name" value="AGE/CE"/>
</dbReference>
<dbReference type="Gene3D" id="1.50.10.10">
    <property type="match status" value="1"/>
</dbReference>
<accession>W7Y9E1</accession>
<name>W7Y9E1_9BACT</name>
<dbReference type="GO" id="GO:0016853">
    <property type="term" value="F:isomerase activity"/>
    <property type="evidence" value="ECO:0007669"/>
    <property type="project" value="UniProtKB-KW"/>
</dbReference>
<keyword evidence="4" id="KW-1185">Reference proteome</keyword>
<keyword evidence="2" id="KW-0413">Isomerase</keyword>
<gene>
    <name evidence="3" type="ORF">JCM21142_72803</name>
</gene>
<evidence type="ECO:0000256" key="1">
    <source>
        <dbReference type="ARBA" id="ARBA00008558"/>
    </source>
</evidence>
<reference evidence="3 4" key="1">
    <citation type="journal article" date="2014" name="Genome Announc.">
        <title>Draft Genome Sequence of Cytophaga fermentans JCM 21142T, a Facultative Anaerobe Isolated from Marine Mud.</title>
        <authorList>
            <person name="Starns D."/>
            <person name="Oshima K."/>
            <person name="Suda W."/>
            <person name="Iino T."/>
            <person name="Yuki M."/>
            <person name="Inoue J."/>
            <person name="Kitamura K."/>
            <person name="Iida T."/>
            <person name="Darby A."/>
            <person name="Hattori M."/>
            <person name="Ohkuma M."/>
        </authorList>
    </citation>
    <scope>NUCLEOTIDE SEQUENCE [LARGE SCALE GENOMIC DNA]</scope>
    <source>
        <strain evidence="3 4">JCM 21142</strain>
    </source>
</reference>
<dbReference type="Pfam" id="PF07221">
    <property type="entry name" value="GlcNAc_2-epim"/>
    <property type="match status" value="1"/>
</dbReference>
<dbReference type="PANTHER" id="PTHR15108">
    <property type="entry name" value="N-ACYLGLUCOSAMINE-2-EPIMERASE"/>
    <property type="match status" value="1"/>
</dbReference>
<comment type="similarity">
    <text evidence="1">Belongs to the N-acylglucosamine 2-epimerase family.</text>
</comment>
<evidence type="ECO:0000313" key="3">
    <source>
        <dbReference type="EMBL" id="GAF04108.1"/>
    </source>
</evidence>